<proteinExistence type="predicted"/>
<feature type="region of interest" description="Disordered" evidence="1">
    <location>
        <begin position="2375"/>
        <end position="2398"/>
    </location>
</feature>
<feature type="region of interest" description="Disordered" evidence="1">
    <location>
        <begin position="582"/>
        <end position="609"/>
    </location>
</feature>
<reference evidence="2 3" key="1">
    <citation type="submission" date="2021-02" db="EMBL/GenBank/DDBJ databases">
        <title>Porcisia hertigi Genome sequencing and assembly.</title>
        <authorList>
            <person name="Almutairi H."/>
            <person name="Gatherer D."/>
        </authorList>
    </citation>
    <scope>NUCLEOTIDE SEQUENCE [LARGE SCALE GENOMIC DNA]</scope>
    <source>
        <strain evidence="2 3">C119</strain>
    </source>
</reference>
<comment type="caution">
    <text evidence="2">The sequence shown here is derived from an EMBL/GenBank/DDBJ whole genome shotgun (WGS) entry which is preliminary data.</text>
</comment>
<dbReference type="OrthoDB" id="68437at2759"/>
<organism evidence="2 3">
    <name type="scientific">Porcisia hertigi</name>
    <dbReference type="NCBI Taxonomy" id="2761500"/>
    <lineage>
        <taxon>Eukaryota</taxon>
        <taxon>Discoba</taxon>
        <taxon>Euglenozoa</taxon>
        <taxon>Kinetoplastea</taxon>
        <taxon>Metakinetoplastina</taxon>
        <taxon>Trypanosomatida</taxon>
        <taxon>Trypanosomatidae</taxon>
        <taxon>Leishmaniinae</taxon>
        <taxon>Porcisia</taxon>
    </lineage>
</organism>
<dbReference type="Pfam" id="PF25439">
    <property type="entry name" value="TPR_CFAP46_N"/>
    <property type="match status" value="1"/>
</dbReference>
<feature type="compositionally biased region" description="Polar residues" evidence="1">
    <location>
        <begin position="584"/>
        <end position="595"/>
    </location>
</feature>
<sequence>MPVKASHVKQLLSTARIYRRPDMLCNIVREVQVAETSTGTSSAELRLLCAEVSVELKQWSIAAELLKGIGTAQETRILTVRRVFCEVLVSLHHVDENATLSEEEKVQEYVGGAARALQALAEAVQLWPDSLDAVLTGVRTLWLIVSPLLTAGHEADVCDTVAFLATLHQQLHIGGGYTLVQWLVRAALCFRIAERPQDAVVRFAAALEAAALMGNQRLFVQVLRVAAGSIFLKEKNSGSSKTRSDLLPSYRNRPVLFAALLTYLVLGGLIEMDACKEDLQSVYCTLREGVEAAPPPPPEAGAPVSRGRKKQLAARPSAVIRLVDSFAVTESDIIDEVKTDVLFCISLHGTLSPDQVEELERKRYSANRRVRSFAAFALVVRGSRRHGFNRLAKCADASSVSAAHRAELRPLVKELVDVLKNTNTIHDDSERQYTLRVGASLLWNLVLPFLQTGTLDDVRVALSVLTDVSQASIPALRKLFLQAGTQQCQLAYDEDNRSALHQLLPLLQREFERGEAYKAAPLWSFQLQWLQRQTEIRDELEGSLTSGQDRCLFAIEQARWISNPLKRMALIKTAFRFLPPVVQESDSPQTTTEATDAQKGASARGNPTTRRSTIQLYRELLELCMQDLSPSLYAVAMAVAEALRALPCPLPNAGDVDTEEVRAIASLHAATISLRHLEELDVHRGPKEAPSVMLADAGVAAAGDREGRLSALLVEAAQRGSELENRRSGSGGWITANACVTFLTWKRALYARGEYRPHLQQLLELQQLYTAQFEHDQVQDAELLSDITTSSVLGLVAESLEKAKHPIESVTSSLPKNIGADGFAALVQYVRTCGVCEPSNAQLRRAHTMCLEALRMIPIVKQKWFLAVLSPALARLVGDKATLMLHPQEQLLVLLGVLAGPSAIPDKRALVLNDARALLRKDPCVRLCASLAAVAVQLRLEEVALECCEIADKLYASNRLGWGSLFELQPSPPLSASVSAAFGKTMDSSTHKKISLVQTVAQLEALPTFPKPDAEDWEAYSELLSIKARLRAQHLHGLNSDVRNRAVQLLLTNCVNSAIAAVQGPAASRVAHITNAYNLYYHFLRTSRVSLKTAKFLLPSLRMLLSKALLAQLPKRSWSESFIDVVYQLSCVLVYVSFSSGQEDDVCRLAELLRPLRDLLPPRYQKTLRAWEMTEVCYRNPTIEDFLQRSKNVEAELQVRGWIIVAQSSRNASQEGEAFALALAASQGSPLLRAQCLFEHAYAATLQRGDSTSLAQVTTPLQEALRILEGLPEAAPILQSGEEVQRWHATLAEASLTASFLSSQAQRRRLLHNDDLTSDVAVATATERPVATLKSTRKTNTTKVMGVTFHHAFLGLHIVSLLFRMTPDYTVSEVRTTSLKSVKRTTTPASRRDCANVMLDYILCLWQLSATWLLDGASSEDDLVLKLPVTPSLYYGHAEATTAAQRLRCCVPDEEFCLNTEGLWQCLLDLGDYLTRTGNEARAFMVYSWVRFAAVLAFGDAKDDARSGLVQRLCNWKMCVAAATCGLCDSPYVAALSRLGDAKALVEEAVQRDVESKSVSPSWEAVMVVSECEIRAHLGQTEEAATLADDVLCRGLECVSWNTAATRARALRVRARHEAICSRYRDSLRTLQQALDLIGATEPTPTPSIISVRLWVDLCGDRLDALMSAQSTTEAVQWVGSVRERLRQWHAAAAAASRQADTVHAACVLVEVKEGLEFWASRLFTTVAQQLPLTGEISCPPTYPFQAQLHAAAGVLLREIPLVTEGCPTLLSRLYTMHAQWHARDRVTPHWLAQHGANVDVARARFLLLLAELRALDELSHQLQTAYTLPEVGPDSPTQGDVSAAVATSMAFWQGSISYCTAINRLEASQLASCLLNAFRRLSMEDLGLPTSNAPARCEREVLKLFRGAAVSSSPAITTAGREPEAVSEATAIGARWHTDFGDESEEFQQALQHYSVTDSNAASMLAVSSVPALLEKAASHCRRWPHTRLAAAILVAVTQVQVLQRVEDKLERCEDLVDEKLQAGAQAVVTAAWNRTRIVQPRVDKPGGRTRKSVTALKTSTQSETDLETLPREMTEEEETLVARISSGIEMCVRHCHFDMAAQLSGVLSHLAVFWDRSEMAAAASEQTQTSQLVGLLWRSCVGDMIDCPEGRLWRQMRAVPPLFRNSTFYKQLADQVISTTPMVRSLRSCSVLCVVQGRNAVVPAPPPSPKGSNAIEVSPYAIDSAVLSVSMDSSGSGFCIVTLRHPDGVVEGRRKCVPRKSWEKLADTLQSMETRKLKRLGSADSVSVGSSEERVTAEDVAGALGDLNAVAVELFGDFQPSLHLYCEKSSLYLCLAPELQPFPWEQTGVLSCCSVVLRELGAAVVISKMGAPQRPGKRITHQAPKQSGPTSTKNSTLDPVVSFIDMFGDHPESIATTFGADLSKSKVSLQFLMTCSSVGVPPDASYLTWMLRDAAPGSLVVNMCGSLSDVMPWSYLASLSFTQLNSAILADGASNRSSQQREERLRLSLSATRKGQAPSASLYPRWMVHTLLLLRGAKFVAANAFTCSPSVTDALARRCLTSTSSGKAVVEQLRGKSKDSKVPFVTLYGVLSGVPSKGKT</sequence>
<evidence type="ECO:0000313" key="3">
    <source>
        <dbReference type="Proteomes" id="UP000674318"/>
    </source>
</evidence>
<accession>A0A836IGS1</accession>
<evidence type="ECO:0000313" key="2">
    <source>
        <dbReference type="EMBL" id="KAG5494143.1"/>
    </source>
</evidence>
<dbReference type="InterPro" id="IPR057466">
    <property type="entry name" value="CFAP46_TPR"/>
</dbReference>
<dbReference type="Proteomes" id="UP000674318">
    <property type="component" value="Unassembled WGS sequence"/>
</dbReference>
<keyword evidence="3" id="KW-1185">Reference proteome</keyword>
<name>A0A836IGS1_9TRYP</name>
<feature type="compositionally biased region" description="Polar residues" evidence="1">
    <location>
        <begin position="2385"/>
        <end position="2398"/>
    </location>
</feature>
<evidence type="ECO:0000256" key="1">
    <source>
        <dbReference type="SAM" id="MobiDB-lite"/>
    </source>
</evidence>
<gene>
    <name evidence="2" type="ORF">JKF63_01978</name>
</gene>
<dbReference type="GeneID" id="94288098"/>
<dbReference type="RefSeq" id="XP_067754178.1">
    <property type="nucleotide sequence ID" value="XM_067898021.1"/>
</dbReference>
<protein>
    <submittedName>
        <fullName evidence="2">Uncharacterized protein</fullName>
    </submittedName>
</protein>
<dbReference type="KEGG" id="phet:94288098"/>
<dbReference type="EMBL" id="JAFJZO010000034">
    <property type="protein sequence ID" value="KAG5494143.1"/>
    <property type="molecule type" value="Genomic_DNA"/>
</dbReference>